<dbReference type="EMBL" id="BDDX01000004">
    <property type="protein sequence ID" value="GAT90354.1"/>
    <property type="molecule type" value="Genomic_DNA"/>
</dbReference>
<protein>
    <submittedName>
        <fullName evidence="1">Uncharacterized protein</fullName>
    </submittedName>
</protein>
<dbReference type="Proteomes" id="UP000186588">
    <property type="component" value="Unassembled WGS sequence"/>
</dbReference>
<proteinExistence type="predicted"/>
<dbReference type="PATRIC" id="fig|148814.6.peg.810"/>
<dbReference type="AlphaFoldDB" id="A0A0C2VW09"/>
<sequence>MNPLYLKKFSFFFVLKISIIATLIIIGAIMGHLSILFNCFYSIICFPLLLLIILRVRNGEKMLIISIDMIMFAQLSCMGLLNFLCFFHPKLSIIDYYITSSLAFVVVLLFCFSIIIIMFYYRHTQTVNPNLNNFRAKYFLPKVILEMLKNSFTVISIIYGGIKIMDDNVSFSNANIILAFIYCIELPLIILTIISWYELVKIGEEISNTKRRP</sequence>
<organism evidence="1 2">
    <name type="scientific">Apilactobacillus kunkeei</name>
    <dbReference type="NCBI Taxonomy" id="148814"/>
    <lineage>
        <taxon>Bacteria</taxon>
        <taxon>Bacillati</taxon>
        <taxon>Bacillota</taxon>
        <taxon>Bacilli</taxon>
        <taxon>Lactobacillales</taxon>
        <taxon>Lactobacillaceae</taxon>
        <taxon>Apilactobacillus</taxon>
    </lineage>
</organism>
<evidence type="ECO:0000313" key="2">
    <source>
        <dbReference type="Proteomes" id="UP000186588"/>
    </source>
</evidence>
<comment type="caution">
    <text evidence="1">The sequence shown here is derived from an EMBL/GenBank/DDBJ whole genome shotgun (WGS) entry which is preliminary data.</text>
</comment>
<gene>
    <name evidence="1" type="ORF">FF306_00452</name>
</gene>
<evidence type="ECO:0000313" key="1">
    <source>
        <dbReference type="EMBL" id="GAT90354.1"/>
    </source>
</evidence>
<accession>A0A0C2VW09</accession>
<reference evidence="1 2" key="1">
    <citation type="journal article" date="2016" name="Syst. Appl. Microbiol.">
        <title>Genomic characterization of a fructophilic bee symbiont Lactobacillus kunkeei reveals its niche-specific adaptation.</title>
        <authorList>
            <person name="Maeno S."/>
            <person name="Tanizawa Y."/>
            <person name="Kanesaki Y."/>
            <person name="Kubota E."/>
            <person name="Kumar H."/>
            <person name="Dicks L."/>
            <person name="Salminen S."/>
            <person name="Nakagawa J."/>
            <person name="Arita M."/>
            <person name="Endo A."/>
        </authorList>
    </citation>
    <scope>NUCLEOTIDE SEQUENCE [LARGE SCALE GENOMIC DNA]</scope>
    <source>
        <strain evidence="1 2">FF30-6</strain>
    </source>
</reference>
<name>A0A0C2VW09_9LACO</name>